<proteinExistence type="predicted"/>
<gene>
    <name evidence="1" type="ORF">Cvel_22738</name>
</gene>
<sequence>MLINSNVFVEFKNKIETDVAGGKNELALKALTAWNDAVKKKKDRANDAGRTALTKLDYFIDTWNEIVEHMNSEQSMTDLLNAPQQEVEDD</sequence>
<dbReference type="AlphaFoldDB" id="A0A0G4GNY1"/>
<reference evidence="1" key="1">
    <citation type="submission" date="2014-11" db="EMBL/GenBank/DDBJ databases">
        <authorList>
            <person name="Otto D Thomas"/>
            <person name="Naeem Raeece"/>
        </authorList>
    </citation>
    <scope>NUCLEOTIDE SEQUENCE</scope>
</reference>
<dbReference type="VEuPathDB" id="CryptoDB:Cvel_22738"/>
<protein>
    <submittedName>
        <fullName evidence="1">Uncharacterized protein</fullName>
    </submittedName>
</protein>
<evidence type="ECO:0000313" key="1">
    <source>
        <dbReference type="EMBL" id="CEM31992.1"/>
    </source>
</evidence>
<organism evidence="1">
    <name type="scientific">Chromera velia CCMP2878</name>
    <dbReference type="NCBI Taxonomy" id="1169474"/>
    <lineage>
        <taxon>Eukaryota</taxon>
        <taxon>Sar</taxon>
        <taxon>Alveolata</taxon>
        <taxon>Colpodellida</taxon>
        <taxon>Chromeraceae</taxon>
        <taxon>Chromera</taxon>
    </lineage>
</organism>
<dbReference type="EMBL" id="CDMZ01001399">
    <property type="protein sequence ID" value="CEM31992.1"/>
    <property type="molecule type" value="Genomic_DNA"/>
</dbReference>
<accession>A0A0G4GNY1</accession>
<name>A0A0G4GNY1_9ALVE</name>